<evidence type="ECO:0000259" key="8">
    <source>
        <dbReference type="PROSITE" id="PS50114"/>
    </source>
</evidence>
<reference evidence="9" key="1">
    <citation type="submission" date="2022-06" db="EMBL/GenBank/DDBJ databases">
        <title>Genome Sequence of Candolleomyces eurysporus.</title>
        <authorList>
            <person name="Buettner E."/>
        </authorList>
    </citation>
    <scope>NUCLEOTIDE SEQUENCE</scope>
    <source>
        <strain evidence="9">VTCC 930004</strain>
    </source>
</reference>
<keyword evidence="2" id="KW-0479">Metal-binding</keyword>
<name>A0A9W8J9W1_9AGAR</name>
<keyword evidence="3 6" id="KW-0863">Zinc-finger</keyword>
<keyword evidence="5" id="KW-0539">Nucleus</keyword>
<feature type="non-terminal residue" evidence="9">
    <location>
        <position position="1"/>
    </location>
</feature>
<dbReference type="SMART" id="SM00401">
    <property type="entry name" value="ZnF_GATA"/>
    <property type="match status" value="2"/>
</dbReference>
<feature type="domain" description="GATA-type" evidence="8">
    <location>
        <begin position="251"/>
        <end position="294"/>
    </location>
</feature>
<dbReference type="PROSITE" id="PS50114">
    <property type="entry name" value="GATA_ZN_FINGER_2"/>
    <property type="match status" value="2"/>
</dbReference>
<dbReference type="PRINTS" id="PR00619">
    <property type="entry name" value="GATAZNFINGER"/>
</dbReference>
<dbReference type="AlphaFoldDB" id="A0A9W8J9W1"/>
<organism evidence="9 10">
    <name type="scientific">Candolleomyces eurysporus</name>
    <dbReference type="NCBI Taxonomy" id="2828524"/>
    <lineage>
        <taxon>Eukaryota</taxon>
        <taxon>Fungi</taxon>
        <taxon>Dikarya</taxon>
        <taxon>Basidiomycota</taxon>
        <taxon>Agaricomycotina</taxon>
        <taxon>Agaricomycetes</taxon>
        <taxon>Agaricomycetidae</taxon>
        <taxon>Agaricales</taxon>
        <taxon>Agaricineae</taxon>
        <taxon>Psathyrellaceae</taxon>
        <taxon>Candolleomyces</taxon>
    </lineage>
</organism>
<dbReference type="Pfam" id="PF00320">
    <property type="entry name" value="GATA"/>
    <property type="match status" value="2"/>
</dbReference>
<sequence length="373" mass="41463">MALSTQAMPSIFEKRFSALGLTSSMYANNYPSVPQPTHPEFGNVWQDASTTGQDYSARNWQEPNRRVSIDPHARYQQPFLSDCRTTISQLDSPAFQSPLLPSEALGPSMIPNTSRVPRAVGFMDSPLTEPDDLSDHSSPGWEAPWGFPYDGRSPPDVKRSIRSNTSSPDWPSGLNVSVPPYDSQWTDIITGPDSSVTPYTPQQTMLLNGLVFPNRFSPLPESPSPPPMYQDTTTVVVKPDPHASRGSVDPNANVKRCSHCKATSTPLWRRDPATFKPLCNACGLYLQQRNRLRPQELIDADADDGDTTDESDHNYVGPECSHCRTHHTSVWRRSKTGAQLCNACGVYARLRGKPRPLSLKRNKIKPRSKHPKP</sequence>
<dbReference type="InterPro" id="IPR000679">
    <property type="entry name" value="Znf_GATA"/>
</dbReference>
<dbReference type="GO" id="GO:0000981">
    <property type="term" value="F:DNA-binding transcription factor activity, RNA polymerase II-specific"/>
    <property type="evidence" value="ECO:0007669"/>
    <property type="project" value="TreeGrafter"/>
</dbReference>
<dbReference type="SUPFAM" id="SSF57716">
    <property type="entry name" value="Glucocorticoid receptor-like (DNA-binding domain)"/>
    <property type="match status" value="2"/>
</dbReference>
<feature type="domain" description="GATA-type" evidence="8">
    <location>
        <begin position="314"/>
        <end position="367"/>
    </location>
</feature>
<protein>
    <recommendedName>
        <fullName evidence="8">GATA-type domain-containing protein</fullName>
    </recommendedName>
</protein>
<dbReference type="PANTHER" id="PTHR10071">
    <property type="entry name" value="TRANSCRIPTION FACTOR GATA FAMILY MEMBER"/>
    <property type="match status" value="1"/>
</dbReference>
<dbReference type="InterPro" id="IPR013088">
    <property type="entry name" value="Znf_NHR/GATA"/>
</dbReference>
<evidence type="ECO:0000256" key="7">
    <source>
        <dbReference type="SAM" id="MobiDB-lite"/>
    </source>
</evidence>
<dbReference type="PANTHER" id="PTHR10071:SF281">
    <property type="entry name" value="BOX A-BINDING FACTOR-RELATED"/>
    <property type="match status" value="1"/>
</dbReference>
<accession>A0A9W8J9W1</accession>
<evidence type="ECO:0000256" key="6">
    <source>
        <dbReference type="PROSITE-ProRule" id="PRU00094"/>
    </source>
</evidence>
<dbReference type="OrthoDB" id="515401at2759"/>
<dbReference type="GO" id="GO:0008270">
    <property type="term" value="F:zinc ion binding"/>
    <property type="evidence" value="ECO:0007669"/>
    <property type="project" value="UniProtKB-KW"/>
</dbReference>
<evidence type="ECO:0000313" key="9">
    <source>
        <dbReference type="EMBL" id="KAJ2931051.1"/>
    </source>
</evidence>
<proteinExistence type="predicted"/>
<dbReference type="InterPro" id="IPR039355">
    <property type="entry name" value="Transcription_factor_GATA"/>
</dbReference>
<evidence type="ECO:0000256" key="1">
    <source>
        <dbReference type="ARBA" id="ARBA00004123"/>
    </source>
</evidence>
<keyword evidence="10" id="KW-1185">Reference proteome</keyword>
<dbReference type="GO" id="GO:0045944">
    <property type="term" value="P:positive regulation of transcription by RNA polymerase II"/>
    <property type="evidence" value="ECO:0007669"/>
    <property type="project" value="TreeGrafter"/>
</dbReference>
<feature type="region of interest" description="Disordered" evidence="7">
    <location>
        <begin position="121"/>
        <end position="175"/>
    </location>
</feature>
<gene>
    <name evidence="9" type="ORF">H1R20_g6036</name>
</gene>
<comment type="subcellular location">
    <subcellularLocation>
        <location evidence="1">Nucleus</location>
    </subcellularLocation>
</comment>
<dbReference type="GO" id="GO:0000122">
    <property type="term" value="P:negative regulation of transcription by RNA polymerase II"/>
    <property type="evidence" value="ECO:0007669"/>
    <property type="project" value="TreeGrafter"/>
</dbReference>
<evidence type="ECO:0000313" key="10">
    <source>
        <dbReference type="Proteomes" id="UP001140091"/>
    </source>
</evidence>
<dbReference type="CDD" id="cd00202">
    <property type="entry name" value="ZnF_GATA"/>
    <property type="match status" value="2"/>
</dbReference>
<dbReference type="PROSITE" id="PS00344">
    <property type="entry name" value="GATA_ZN_FINGER_1"/>
    <property type="match status" value="1"/>
</dbReference>
<dbReference type="GO" id="GO:0005634">
    <property type="term" value="C:nucleus"/>
    <property type="evidence" value="ECO:0007669"/>
    <property type="project" value="UniProtKB-SubCell"/>
</dbReference>
<comment type="caution">
    <text evidence="9">The sequence shown here is derived from an EMBL/GenBank/DDBJ whole genome shotgun (WGS) entry which is preliminary data.</text>
</comment>
<dbReference type="Gene3D" id="3.30.50.10">
    <property type="entry name" value="Erythroid Transcription Factor GATA-1, subunit A"/>
    <property type="match status" value="2"/>
</dbReference>
<evidence type="ECO:0000256" key="2">
    <source>
        <dbReference type="ARBA" id="ARBA00022723"/>
    </source>
</evidence>
<dbReference type="Proteomes" id="UP001140091">
    <property type="component" value="Unassembled WGS sequence"/>
</dbReference>
<dbReference type="EMBL" id="JANBPK010000812">
    <property type="protein sequence ID" value="KAJ2931051.1"/>
    <property type="molecule type" value="Genomic_DNA"/>
</dbReference>
<dbReference type="GO" id="GO:0000978">
    <property type="term" value="F:RNA polymerase II cis-regulatory region sequence-specific DNA binding"/>
    <property type="evidence" value="ECO:0007669"/>
    <property type="project" value="TreeGrafter"/>
</dbReference>
<evidence type="ECO:0000256" key="3">
    <source>
        <dbReference type="ARBA" id="ARBA00022771"/>
    </source>
</evidence>
<keyword evidence="4" id="KW-0862">Zinc</keyword>
<evidence type="ECO:0000256" key="4">
    <source>
        <dbReference type="ARBA" id="ARBA00022833"/>
    </source>
</evidence>
<evidence type="ECO:0000256" key="5">
    <source>
        <dbReference type="ARBA" id="ARBA00023242"/>
    </source>
</evidence>